<evidence type="ECO:0000313" key="1">
    <source>
        <dbReference type="EMBL" id="CAG5030868.1"/>
    </source>
</evidence>
<name>A0A8S3XPW9_PARAO</name>
<dbReference type="AlphaFoldDB" id="A0A8S3XPW9"/>
<dbReference type="EMBL" id="CAJQZP010001217">
    <property type="protein sequence ID" value="CAG5030868.1"/>
    <property type="molecule type" value="Genomic_DNA"/>
</dbReference>
<dbReference type="Proteomes" id="UP000691718">
    <property type="component" value="Unassembled WGS sequence"/>
</dbReference>
<protein>
    <submittedName>
        <fullName evidence="1">(apollo) hypothetical protein</fullName>
    </submittedName>
</protein>
<organism evidence="1 2">
    <name type="scientific">Parnassius apollo</name>
    <name type="common">Apollo butterfly</name>
    <name type="synonym">Papilio apollo</name>
    <dbReference type="NCBI Taxonomy" id="110799"/>
    <lineage>
        <taxon>Eukaryota</taxon>
        <taxon>Metazoa</taxon>
        <taxon>Ecdysozoa</taxon>
        <taxon>Arthropoda</taxon>
        <taxon>Hexapoda</taxon>
        <taxon>Insecta</taxon>
        <taxon>Pterygota</taxon>
        <taxon>Neoptera</taxon>
        <taxon>Endopterygota</taxon>
        <taxon>Lepidoptera</taxon>
        <taxon>Glossata</taxon>
        <taxon>Ditrysia</taxon>
        <taxon>Papilionoidea</taxon>
        <taxon>Papilionidae</taxon>
        <taxon>Parnassiinae</taxon>
        <taxon>Parnassini</taxon>
        <taxon>Parnassius</taxon>
        <taxon>Parnassius</taxon>
    </lineage>
</organism>
<evidence type="ECO:0000313" key="2">
    <source>
        <dbReference type="Proteomes" id="UP000691718"/>
    </source>
</evidence>
<gene>
    <name evidence="1" type="ORF">PAPOLLO_LOCUS19566</name>
</gene>
<keyword evidence="2" id="KW-1185">Reference proteome</keyword>
<accession>A0A8S3XPW9</accession>
<comment type="caution">
    <text evidence="1">The sequence shown here is derived from an EMBL/GenBank/DDBJ whole genome shotgun (WGS) entry which is preliminary data.</text>
</comment>
<sequence length="103" mass="12268">MTNPSAKEIYLIFYEYHIPSIKDNEHLLRDNFTAKYEFKDQKRPPDFAAELKNINFKKSFIPFIMDYWASEPSVTDIIGDKQLYVSFERCLRYKVDDTSSLAR</sequence>
<reference evidence="1" key="1">
    <citation type="submission" date="2021-04" db="EMBL/GenBank/DDBJ databases">
        <authorList>
            <person name="Tunstrom K."/>
        </authorList>
    </citation>
    <scope>NUCLEOTIDE SEQUENCE</scope>
</reference>
<proteinExistence type="predicted"/>